<keyword evidence="4" id="KW-0762">Sugar transport</keyword>
<evidence type="ECO:0000256" key="4">
    <source>
        <dbReference type="ARBA" id="ARBA00022597"/>
    </source>
</evidence>
<keyword evidence="2" id="KW-1003">Cell membrane</keyword>
<proteinExistence type="predicted"/>
<sequence length="361" mass="39945">MANINLSNVVKRYDEHTVIHGVDLDIKHGEFVVFVGPSGCGKSTLLRLIAGLEDITDGVLCIDDEVVNHVDPAERGIAMVFQSYALYPHLTVEENMGFGMKMNRFPKAEIKQRVDAAAKALQLDHLMDRKPKDMSGGQRQRVAIGRAIVRNPKVFLFDEPLSNLDAELRVDMRLQISSLHRELATTMIYVTHDQVEAMTLADKIVVLRDGRIEQVGSPLELYNRPANEFVAGFIGSPKMNMLPAKVTHIGEDGATLKLPDGQSVTLHIDLSKVAVGDKLTFGLRPEHLSVGGEGDYSLHFKTDAVERLGNSTYLFGVIGGYENNKVHLSGDVAVKRGEEIELTFNRENCHVFKDSLCISNL</sequence>
<evidence type="ECO:0000256" key="5">
    <source>
        <dbReference type="ARBA" id="ARBA00022741"/>
    </source>
</evidence>
<dbReference type="PROSITE" id="PS50893">
    <property type="entry name" value="ABC_TRANSPORTER_2"/>
    <property type="match status" value="1"/>
</dbReference>
<dbReference type="InterPro" id="IPR040582">
    <property type="entry name" value="OB_MalK-like"/>
</dbReference>
<dbReference type="PROSITE" id="PS00211">
    <property type="entry name" value="ABC_TRANSPORTER_1"/>
    <property type="match status" value="1"/>
</dbReference>
<dbReference type="Pfam" id="PF17912">
    <property type="entry name" value="OB_MalK"/>
    <property type="match status" value="1"/>
</dbReference>
<dbReference type="InterPro" id="IPR003593">
    <property type="entry name" value="AAA+_ATPase"/>
</dbReference>
<reference evidence="8 9" key="2">
    <citation type="submission" date="2018-01" db="EMBL/GenBank/DDBJ databases">
        <title>Genomic study of Klebsiella pneumoniae.</title>
        <authorList>
            <person name="Yang Y."/>
            <person name="Bicalho R."/>
        </authorList>
    </citation>
    <scope>NUCLEOTIDE SEQUENCE [LARGE SCALE GENOMIC DNA]</scope>
    <source>
        <strain evidence="8 9">A2</strain>
    </source>
</reference>
<dbReference type="InterPro" id="IPR047641">
    <property type="entry name" value="ABC_transpr_MalK/UgpC-like"/>
</dbReference>
<dbReference type="GO" id="GO:0055052">
    <property type="term" value="C:ATP-binding cassette (ABC) transporter complex, substrate-binding subunit-containing"/>
    <property type="evidence" value="ECO:0007669"/>
    <property type="project" value="TreeGrafter"/>
</dbReference>
<dbReference type="Gene3D" id="2.40.50.140">
    <property type="entry name" value="Nucleic acid-binding proteins"/>
    <property type="match status" value="1"/>
</dbReference>
<accession>A0A2J4ZRU1</accession>
<dbReference type="Proteomes" id="UP000234661">
    <property type="component" value="Unassembled WGS sequence"/>
</dbReference>
<evidence type="ECO:0000256" key="6">
    <source>
        <dbReference type="ARBA" id="ARBA00022840"/>
    </source>
</evidence>
<dbReference type="RefSeq" id="WP_071701381.1">
    <property type="nucleotide sequence ID" value="NZ_JABXPC010000004.1"/>
</dbReference>
<keyword evidence="1" id="KW-0813">Transport</keyword>
<dbReference type="PANTHER" id="PTHR43875:SF3">
    <property type="entry name" value="MALTOSE_MALTODEXTRIN IMPORT ATP-BINDING PROTEIN MALK"/>
    <property type="match status" value="1"/>
</dbReference>
<dbReference type="NCBIfam" id="NF008653">
    <property type="entry name" value="PRK11650.1"/>
    <property type="match status" value="1"/>
</dbReference>
<comment type="caution">
    <text evidence="8">The sequence shown here is derived from an EMBL/GenBank/DDBJ whole genome shotgun (WGS) entry which is preliminary data.</text>
</comment>
<evidence type="ECO:0000313" key="8">
    <source>
        <dbReference type="EMBL" id="PLM65775.1"/>
    </source>
</evidence>
<dbReference type="InterPro" id="IPR027417">
    <property type="entry name" value="P-loop_NTPase"/>
</dbReference>
<reference evidence="8 9" key="1">
    <citation type="submission" date="2017-11" db="EMBL/GenBank/DDBJ databases">
        <authorList>
            <person name="Han C.G."/>
        </authorList>
    </citation>
    <scope>NUCLEOTIDE SEQUENCE [LARGE SCALE GENOMIC DNA]</scope>
    <source>
        <strain evidence="8 9">A2</strain>
    </source>
</reference>
<evidence type="ECO:0000256" key="3">
    <source>
        <dbReference type="ARBA" id="ARBA00022519"/>
    </source>
</evidence>
<dbReference type="GO" id="GO:0016887">
    <property type="term" value="F:ATP hydrolysis activity"/>
    <property type="evidence" value="ECO:0007669"/>
    <property type="project" value="InterPro"/>
</dbReference>
<keyword evidence="6 8" id="KW-0067">ATP-binding</keyword>
<protein>
    <submittedName>
        <fullName evidence="8">sn-glycerol-3-phosphate ABC transporter ATP-binding protein UgpC</fullName>
    </submittedName>
</protein>
<gene>
    <name evidence="8" type="ORF">CWM85_10270</name>
</gene>
<evidence type="ECO:0000256" key="7">
    <source>
        <dbReference type="ARBA" id="ARBA00023136"/>
    </source>
</evidence>
<dbReference type="SMART" id="SM00382">
    <property type="entry name" value="AAA"/>
    <property type="match status" value="1"/>
</dbReference>
<dbReference type="InterPro" id="IPR003439">
    <property type="entry name" value="ABC_transporter-like_ATP-bd"/>
</dbReference>
<dbReference type="InterPro" id="IPR015855">
    <property type="entry name" value="ABC_transpr_MalK-like"/>
</dbReference>
<evidence type="ECO:0000256" key="1">
    <source>
        <dbReference type="ARBA" id="ARBA00022448"/>
    </source>
</evidence>
<keyword evidence="3" id="KW-0997">Cell inner membrane</keyword>
<keyword evidence="5" id="KW-0547">Nucleotide-binding</keyword>
<dbReference type="FunFam" id="3.40.50.300:FF:000042">
    <property type="entry name" value="Maltose/maltodextrin ABC transporter, ATP-binding protein"/>
    <property type="match status" value="1"/>
</dbReference>
<dbReference type="PANTHER" id="PTHR43875">
    <property type="entry name" value="MALTODEXTRIN IMPORT ATP-BINDING PROTEIN MSMX"/>
    <property type="match status" value="1"/>
</dbReference>
<name>A0A2J4ZRU1_9ENTR</name>
<dbReference type="CDD" id="cd03301">
    <property type="entry name" value="ABC_MalK_N"/>
    <property type="match status" value="1"/>
</dbReference>
<dbReference type="Gene3D" id="2.40.50.100">
    <property type="match status" value="1"/>
</dbReference>
<dbReference type="InterPro" id="IPR012340">
    <property type="entry name" value="NA-bd_OB-fold"/>
</dbReference>
<evidence type="ECO:0000313" key="9">
    <source>
        <dbReference type="Proteomes" id="UP000234661"/>
    </source>
</evidence>
<dbReference type="InterPro" id="IPR008995">
    <property type="entry name" value="Mo/tungstate-bd_C_term_dom"/>
</dbReference>
<dbReference type="Pfam" id="PF00005">
    <property type="entry name" value="ABC_tran"/>
    <property type="match status" value="1"/>
</dbReference>
<dbReference type="SUPFAM" id="SSF50331">
    <property type="entry name" value="MOP-like"/>
    <property type="match status" value="1"/>
</dbReference>
<evidence type="ECO:0000256" key="2">
    <source>
        <dbReference type="ARBA" id="ARBA00022475"/>
    </source>
</evidence>
<dbReference type="SUPFAM" id="SSF52540">
    <property type="entry name" value="P-loop containing nucleoside triphosphate hydrolases"/>
    <property type="match status" value="1"/>
</dbReference>
<dbReference type="GO" id="GO:0015423">
    <property type="term" value="F:ABC-type maltose transporter activity"/>
    <property type="evidence" value="ECO:0007669"/>
    <property type="project" value="TreeGrafter"/>
</dbReference>
<dbReference type="GO" id="GO:1990060">
    <property type="term" value="C:maltose transport complex"/>
    <property type="evidence" value="ECO:0007669"/>
    <property type="project" value="TreeGrafter"/>
</dbReference>
<organism evidence="8 9">
    <name type="scientific">Klebsiella michiganensis</name>
    <dbReference type="NCBI Taxonomy" id="1134687"/>
    <lineage>
        <taxon>Bacteria</taxon>
        <taxon>Pseudomonadati</taxon>
        <taxon>Pseudomonadota</taxon>
        <taxon>Gammaproteobacteria</taxon>
        <taxon>Enterobacterales</taxon>
        <taxon>Enterobacteriaceae</taxon>
        <taxon>Klebsiella/Raoultella group</taxon>
        <taxon>Klebsiella</taxon>
    </lineage>
</organism>
<dbReference type="EMBL" id="PIET01000219">
    <property type="protein sequence ID" value="PLM65775.1"/>
    <property type="molecule type" value="Genomic_DNA"/>
</dbReference>
<dbReference type="GO" id="GO:0005524">
    <property type="term" value="F:ATP binding"/>
    <property type="evidence" value="ECO:0007669"/>
    <property type="project" value="UniProtKB-KW"/>
</dbReference>
<dbReference type="Gene3D" id="3.40.50.300">
    <property type="entry name" value="P-loop containing nucleotide triphosphate hydrolases"/>
    <property type="match status" value="1"/>
</dbReference>
<dbReference type="AlphaFoldDB" id="A0A2J4ZRU1"/>
<keyword evidence="7" id="KW-0472">Membrane</keyword>
<dbReference type="InterPro" id="IPR017871">
    <property type="entry name" value="ABC_transporter-like_CS"/>
</dbReference>